<protein>
    <recommendedName>
        <fullName evidence="4">Tagatose-bisphosphate aldolase</fullName>
    </recommendedName>
</protein>
<feature type="non-terminal residue" evidence="3">
    <location>
        <position position="216"/>
    </location>
</feature>
<dbReference type="InterPro" id="IPR050552">
    <property type="entry name" value="LacD_aldolase"/>
</dbReference>
<dbReference type="Gene3D" id="3.20.20.70">
    <property type="entry name" value="Aldolase class I"/>
    <property type="match status" value="1"/>
</dbReference>
<accession>X1I7I5</accession>
<dbReference type="PANTHER" id="PTHR39340:SF1">
    <property type="entry name" value="SULFOFRUCTOSEPHOSPHATE ALDOLASE"/>
    <property type="match status" value="1"/>
</dbReference>
<evidence type="ECO:0008006" key="4">
    <source>
        <dbReference type="Google" id="ProtNLM"/>
    </source>
</evidence>
<dbReference type="NCBIfam" id="NF009498">
    <property type="entry name" value="PRK12858.1"/>
    <property type="match status" value="1"/>
</dbReference>
<dbReference type="PANTHER" id="PTHR39340">
    <property type="entry name" value="SULFOFRUCTOSEPHOSPHATE ALDOLASE"/>
    <property type="match status" value="1"/>
</dbReference>
<dbReference type="SUPFAM" id="SSF51569">
    <property type="entry name" value="Aldolase"/>
    <property type="match status" value="1"/>
</dbReference>
<comment type="similarity">
    <text evidence="1">Belongs to the aldolase LacD family.</text>
</comment>
<evidence type="ECO:0000256" key="2">
    <source>
        <dbReference type="ARBA" id="ARBA00023239"/>
    </source>
</evidence>
<evidence type="ECO:0000256" key="1">
    <source>
        <dbReference type="ARBA" id="ARBA00008679"/>
    </source>
</evidence>
<dbReference type="GO" id="GO:1902777">
    <property type="term" value="P:6-sulfoquinovose(1-) catabolic process"/>
    <property type="evidence" value="ECO:0007669"/>
    <property type="project" value="TreeGrafter"/>
</dbReference>
<dbReference type="EMBL" id="BARU01039100">
    <property type="protein sequence ID" value="GAH77677.1"/>
    <property type="molecule type" value="Genomic_DNA"/>
</dbReference>
<evidence type="ECO:0000313" key="3">
    <source>
        <dbReference type="EMBL" id="GAH77677.1"/>
    </source>
</evidence>
<proteinExistence type="inferred from homology"/>
<organism evidence="3">
    <name type="scientific">marine sediment metagenome</name>
    <dbReference type="NCBI Taxonomy" id="412755"/>
    <lineage>
        <taxon>unclassified sequences</taxon>
        <taxon>metagenomes</taxon>
        <taxon>ecological metagenomes</taxon>
    </lineage>
</organism>
<dbReference type="AlphaFoldDB" id="X1I7I5"/>
<comment type="caution">
    <text evidence="3">The sequence shown here is derived from an EMBL/GenBank/DDBJ whole genome shotgun (WGS) entry which is preliminary data.</text>
</comment>
<sequence length="216" mass="23818">MKKLSIGKLRGLQELANNDGVFNICAMDHRRSLSRMMEGGHVVEGGTSYEEMSQRKLELCTHLAPHASAVLLDPLFGAAQSISHGALPKSTGLLVSLEASGYSGPAEYRMTELEEGWSVEQIKRMGASAVKFLIYYRPDLIELANKLMELVETVGQECQKYDIPFVIEPLSYPLGEEAKNPAQFAAAKEQLVPKTTQHITALPVDLLKSEFPSDLR</sequence>
<reference evidence="3" key="1">
    <citation type="journal article" date="2014" name="Front. Microbiol.">
        <title>High frequency of phylogenetically diverse reductive dehalogenase-homologous genes in deep subseafloor sedimentary metagenomes.</title>
        <authorList>
            <person name="Kawai M."/>
            <person name="Futagami T."/>
            <person name="Toyoda A."/>
            <person name="Takaki Y."/>
            <person name="Nishi S."/>
            <person name="Hori S."/>
            <person name="Arai W."/>
            <person name="Tsubouchi T."/>
            <person name="Morono Y."/>
            <person name="Uchiyama I."/>
            <person name="Ito T."/>
            <person name="Fujiyama A."/>
            <person name="Inagaki F."/>
            <person name="Takami H."/>
        </authorList>
    </citation>
    <scope>NUCLEOTIDE SEQUENCE</scope>
    <source>
        <strain evidence="3">Expedition CK06-06</strain>
    </source>
</reference>
<dbReference type="GO" id="GO:0061595">
    <property type="term" value="F:6-deoxy-6-sulfofructose-1-phosphate aldolase activity"/>
    <property type="evidence" value="ECO:0007669"/>
    <property type="project" value="TreeGrafter"/>
</dbReference>
<keyword evidence="2" id="KW-0456">Lyase</keyword>
<dbReference type="InterPro" id="IPR013785">
    <property type="entry name" value="Aldolase_TIM"/>
</dbReference>
<dbReference type="Pfam" id="PF01791">
    <property type="entry name" value="DeoC"/>
    <property type="match status" value="1"/>
</dbReference>
<dbReference type="InterPro" id="IPR002915">
    <property type="entry name" value="DeoC/FbaB/LacD_aldolase"/>
</dbReference>
<gene>
    <name evidence="3" type="ORF">S03H2_60648</name>
</gene>
<name>X1I7I5_9ZZZZ</name>